<dbReference type="AlphaFoldDB" id="A0A9W9DQF5"/>
<proteinExistence type="predicted"/>
<dbReference type="Proteomes" id="UP001150266">
    <property type="component" value="Unassembled WGS sequence"/>
</dbReference>
<protein>
    <recommendedName>
        <fullName evidence="4">Secreted protein</fullName>
    </recommendedName>
</protein>
<sequence>MKTRATIFLPVICLTGVLGWGTKKTSSIPWFSIKELECPSSPQRRRSLRVSNKFASISTTLPGRKRDTVHSGSGEKSIILLLV</sequence>
<evidence type="ECO:0000313" key="3">
    <source>
        <dbReference type="Proteomes" id="UP001150266"/>
    </source>
</evidence>
<feature type="signal peptide" evidence="1">
    <location>
        <begin position="1"/>
        <end position="19"/>
    </location>
</feature>
<dbReference type="EMBL" id="JAOTPV010000006">
    <property type="protein sequence ID" value="KAJ4481053.1"/>
    <property type="molecule type" value="Genomic_DNA"/>
</dbReference>
<feature type="non-terminal residue" evidence="2">
    <location>
        <position position="83"/>
    </location>
</feature>
<organism evidence="2 3">
    <name type="scientific">Lentinula aciculospora</name>
    <dbReference type="NCBI Taxonomy" id="153920"/>
    <lineage>
        <taxon>Eukaryota</taxon>
        <taxon>Fungi</taxon>
        <taxon>Dikarya</taxon>
        <taxon>Basidiomycota</taxon>
        <taxon>Agaricomycotina</taxon>
        <taxon>Agaricomycetes</taxon>
        <taxon>Agaricomycetidae</taxon>
        <taxon>Agaricales</taxon>
        <taxon>Marasmiineae</taxon>
        <taxon>Omphalotaceae</taxon>
        <taxon>Lentinula</taxon>
    </lineage>
</organism>
<keyword evidence="1" id="KW-0732">Signal</keyword>
<gene>
    <name evidence="2" type="ORF">J3R30DRAFT_3463895</name>
</gene>
<evidence type="ECO:0000256" key="1">
    <source>
        <dbReference type="SAM" id="SignalP"/>
    </source>
</evidence>
<keyword evidence="3" id="KW-1185">Reference proteome</keyword>
<evidence type="ECO:0000313" key="2">
    <source>
        <dbReference type="EMBL" id="KAJ4481053.1"/>
    </source>
</evidence>
<comment type="caution">
    <text evidence="2">The sequence shown here is derived from an EMBL/GenBank/DDBJ whole genome shotgun (WGS) entry which is preliminary data.</text>
</comment>
<evidence type="ECO:0008006" key="4">
    <source>
        <dbReference type="Google" id="ProtNLM"/>
    </source>
</evidence>
<feature type="chain" id="PRO_5040939544" description="Secreted protein" evidence="1">
    <location>
        <begin position="20"/>
        <end position="83"/>
    </location>
</feature>
<reference evidence="2" key="1">
    <citation type="submission" date="2022-08" db="EMBL/GenBank/DDBJ databases">
        <title>A Global Phylogenomic Analysis of the Shiitake Genus Lentinula.</title>
        <authorList>
            <consortium name="DOE Joint Genome Institute"/>
            <person name="Sierra-Patev S."/>
            <person name="Min B."/>
            <person name="Naranjo-Ortiz M."/>
            <person name="Looney B."/>
            <person name="Konkel Z."/>
            <person name="Slot J.C."/>
            <person name="Sakamoto Y."/>
            <person name="Steenwyk J.L."/>
            <person name="Rokas A."/>
            <person name="Carro J."/>
            <person name="Camarero S."/>
            <person name="Ferreira P."/>
            <person name="Molpeceres G."/>
            <person name="Ruiz-Duenas F.J."/>
            <person name="Serrano A."/>
            <person name="Henrissat B."/>
            <person name="Drula E."/>
            <person name="Hughes K.W."/>
            <person name="Mata J.L."/>
            <person name="Ishikawa N.K."/>
            <person name="Vargas-Isla R."/>
            <person name="Ushijima S."/>
            <person name="Smith C.A."/>
            <person name="Ahrendt S."/>
            <person name="Andreopoulos W."/>
            <person name="He G."/>
            <person name="Labutti K."/>
            <person name="Lipzen A."/>
            <person name="Ng V."/>
            <person name="Riley R."/>
            <person name="Sandor L."/>
            <person name="Barry K."/>
            <person name="Martinez A.T."/>
            <person name="Xiao Y."/>
            <person name="Gibbons J.G."/>
            <person name="Terashima K."/>
            <person name="Grigoriev I.V."/>
            <person name="Hibbett D.S."/>
        </authorList>
    </citation>
    <scope>NUCLEOTIDE SEQUENCE</scope>
    <source>
        <strain evidence="2">JLM2183</strain>
    </source>
</reference>
<accession>A0A9W9DQF5</accession>
<name>A0A9W9DQF5_9AGAR</name>